<dbReference type="EMBL" id="BPVZ01000003">
    <property type="protein sequence ID" value="GKU89414.1"/>
    <property type="molecule type" value="Genomic_DNA"/>
</dbReference>
<accession>A0AAV5HV44</accession>
<dbReference type="GO" id="GO:0004421">
    <property type="term" value="F:hydroxymethylglutaryl-CoA synthase activity"/>
    <property type="evidence" value="ECO:0007669"/>
    <property type="project" value="TreeGrafter"/>
</dbReference>
<dbReference type="InterPro" id="IPR013528">
    <property type="entry name" value="HMG_CoA_synth_N"/>
</dbReference>
<dbReference type="PANTHER" id="PTHR43323">
    <property type="entry name" value="3-HYDROXY-3-METHYLGLUTARYL COENZYME A SYNTHASE"/>
    <property type="match status" value="1"/>
</dbReference>
<name>A0AAV5HV44_9ROSI</name>
<evidence type="ECO:0000313" key="3">
    <source>
        <dbReference type="EMBL" id="GKU89414.1"/>
    </source>
</evidence>
<organism evidence="3 4">
    <name type="scientific">Rubroshorea leprosula</name>
    <dbReference type="NCBI Taxonomy" id="152421"/>
    <lineage>
        <taxon>Eukaryota</taxon>
        <taxon>Viridiplantae</taxon>
        <taxon>Streptophyta</taxon>
        <taxon>Embryophyta</taxon>
        <taxon>Tracheophyta</taxon>
        <taxon>Spermatophyta</taxon>
        <taxon>Magnoliopsida</taxon>
        <taxon>eudicotyledons</taxon>
        <taxon>Gunneridae</taxon>
        <taxon>Pentapetalae</taxon>
        <taxon>rosids</taxon>
        <taxon>malvids</taxon>
        <taxon>Malvales</taxon>
        <taxon>Dipterocarpaceae</taxon>
        <taxon>Rubroshorea</taxon>
    </lineage>
</organism>
<feature type="domain" description="Hydroxymethylglutaryl-coenzyme A synthase N-terminal" evidence="2">
    <location>
        <begin position="10"/>
        <end position="52"/>
    </location>
</feature>
<dbReference type="GO" id="GO:0006084">
    <property type="term" value="P:acetyl-CoA metabolic process"/>
    <property type="evidence" value="ECO:0007669"/>
    <property type="project" value="TreeGrafter"/>
</dbReference>
<comment type="caution">
    <text evidence="3">The sequence shown here is derived from an EMBL/GenBank/DDBJ whole genome shotgun (WGS) entry which is preliminary data.</text>
</comment>
<dbReference type="AlphaFoldDB" id="A0AAV5HV44"/>
<protein>
    <recommendedName>
        <fullName evidence="2">Hydroxymethylglutaryl-coenzyme A synthase N-terminal domain-containing protein</fullName>
    </recommendedName>
</protein>
<dbReference type="Pfam" id="PF01154">
    <property type="entry name" value="HMG_CoA_synt_N"/>
    <property type="match status" value="1"/>
</dbReference>
<dbReference type="PANTHER" id="PTHR43323:SF2">
    <property type="entry name" value="HYDROXYMETHYLGLUTARYL-COA SYNTHASE"/>
    <property type="match status" value="1"/>
</dbReference>
<keyword evidence="4" id="KW-1185">Reference proteome</keyword>
<reference evidence="3 4" key="1">
    <citation type="journal article" date="2021" name="Commun. Biol.">
        <title>The genome of Shorea leprosula (Dipterocarpaceae) highlights the ecological relevance of drought in aseasonal tropical rainforests.</title>
        <authorList>
            <person name="Ng K.K.S."/>
            <person name="Kobayashi M.J."/>
            <person name="Fawcett J.A."/>
            <person name="Hatakeyama M."/>
            <person name="Paape T."/>
            <person name="Ng C.H."/>
            <person name="Ang C.C."/>
            <person name="Tnah L.H."/>
            <person name="Lee C.T."/>
            <person name="Nishiyama T."/>
            <person name="Sese J."/>
            <person name="O'Brien M.J."/>
            <person name="Copetti D."/>
            <person name="Mohd Noor M.I."/>
            <person name="Ong R.C."/>
            <person name="Putra M."/>
            <person name="Sireger I.Z."/>
            <person name="Indrioko S."/>
            <person name="Kosugi Y."/>
            <person name="Izuno A."/>
            <person name="Isagi Y."/>
            <person name="Lee S.L."/>
            <person name="Shimizu K.K."/>
        </authorList>
    </citation>
    <scope>NUCLEOTIDE SEQUENCE [LARGE SCALE GENOMIC DNA]</scope>
    <source>
        <strain evidence="3">214</strain>
    </source>
</reference>
<sequence>MFPVSFLFQMVAASLLEKYKIDPTQIGHLKVGSKRVIDKDKSIETFLMQVFEVYVEGPAWSAGGTAAVTMLIGPNASSSLRLLMVSCEKLVISWHLICTTGISVRKIEGQTIFNFRC</sequence>
<dbReference type="GO" id="GO:0010142">
    <property type="term" value="P:farnesyl diphosphate biosynthetic process, mevalonate pathway"/>
    <property type="evidence" value="ECO:0007669"/>
    <property type="project" value="TreeGrafter"/>
</dbReference>
<gene>
    <name evidence="3" type="ORF">SLEP1_g3552</name>
</gene>
<evidence type="ECO:0000313" key="4">
    <source>
        <dbReference type="Proteomes" id="UP001054252"/>
    </source>
</evidence>
<dbReference type="Proteomes" id="UP001054252">
    <property type="component" value="Unassembled WGS sequence"/>
</dbReference>
<keyword evidence="1" id="KW-0808">Transferase</keyword>
<evidence type="ECO:0000259" key="2">
    <source>
        <dbReference type="Pfam" id="PF01154"/>
    </source>
</evidence>
<proteinExistence type="predicted"/>
<evidence type="ECO:0000256" key="1">
    <source>
        <dbReference type="ARBA" id="ARBA00022679"/>
    </source>
</evidence>